<protein>
    <submittedName>
        <fullName evidence="1">Uncharacterized protein</fullName>
    </submittedName>
</protein>
<sequence>MIKKRESLTPGRPTPTKSLIPPAPSTPPLPVPVCSRPPRSCRLHHNTDLLATACQWISWNGSVILHPFLSRRVLTILMLLNLRGARELLQAEDQGG</sequence>
<dbReference type="EMBL" id="MU275854">
    <property type="protein sequence ID" value="KAI0051189.1"/>
    <property type="molecule type" value="Genomic_DNA"/>
</dbReference>
<gene>
    <name evidence="1" type="ORF">FA95DRAFT_1554761</name>
</gene>
<keyword evidence="2" id="KW-1185">Reference proteome</keyword>
<proteinExistence type="predicted"/>
<evidence type="ECO:0000313" key="1">
    <source>
        <dbReference type="EMBL" id="KAI0051189.1"/>
    </source>
</evidence>
<accession>A0ACB8S3S1</accession>
<comment type="caution">
    <text evidence="1">The sequence shown here is derived from an EMBL/GenBank/DDBJ whole genome shotgun (WGS) entry which is preliminary data.</text>
</comment>
<evidence type="ECO:0000313" key="2">
    <source>
        <dbReference type="Proteomes" id="UP000814033"/>
    </source>
</evidence>
<dbReference type="Proteomes" id="UP000814033">
    <property type="component" value="Unassembled WGS sequence"/>
</dbReference>
<organism evidence="1 2">
    <name type="scientific">Auriscalpium vulgare</name>
    <dbReference type="NCBI Taxonomy" id="40419"/>
    <lineage>
        <taxon>Eukaryota</taxon>
        <taxon>Fungi</taxon>
        <taxon>Dikarya</taxon>
        <taxon>Basidiomycota</taxon>
        <taxon>Agaricomycotina</taxon>
        <taxon>Agaricomycetes</taxon>
        <taxon>Russulales</taxon>
        <taxon>Auriscalpiaceae</taxon>
        <taxon>Auriscalpium</taxon>
    </lineage>
</organism>
<name>A0ACB8S3S1_9AGAM</name>
<reference evidence="1" key="2">
    <citation type="journal article" date="2022" name="New Phytol.">
        <title>Evolutionary transition to the ectomycorrhizal habit in the genomes of a hyperdiverse lineage of mushroom-forming fungi.</title>
        <authorList>
            <person name="Looney B."/>
            <person name="Miyauchi S."/>
            <person name="Morin E."/>
            <person name="Drula E."/>
            <person name="Courty P.E."/>
            <person name="Kohler A."/>
            <person name="Kuo A."/>
            <person name="LaButti K."/>
            <person name="Pangilinan J."/>
            <person name="Lipzen A."/>
            <person name="Riley R."/>
            <person name="Andreopoulos W."/>
            <person name="He G."/>
            <person name="Johnson J."/>
            <person name="Nolan M."/>
            <person name="Tritt A."/>
            <person name="Barry K.W."/>
            <person name="Grigoriev I.V."/>
            <person name="Nagy L.G."/>
            <person name="Hibbett D."/>
            <person name="Henrissat B."/>
            <person name="Matheny P.B."/>
            <person name="Labbe J."/>
            <person name="Martin F.M."/>
        </authorList>
    </citation>
    <scope>NUCLEOTIDE SEQUENCE</scope>
    <source>
        <strain evidence="1">FP105234-sp</strain>
    </source>
</reference>
<reference evidence="1" key="1">
    <citation type="submission" date="2021-02" db="EMBL/GenBank/DDBJ databases">
        <authorList>
            <consortium name="DOE Joint Genome Institute"/>
            <person name="Ahrendt S."/>
            <person name="Looney B.P."/>
            <person name="Miyauchi S."/>
            <person name="Morin E."/>
            <person name="Drula E."/>
            <person name="Courty P.E."/>
            <person name="Chicoki N."/>
            <person name="Fauchery L."/>
            <person name="Kohler A."/>
            <person name="Kuo A."/>
            <person name="Labutti K."/>
            <person name="Pangilinan J."/>
            <person name="Lipzen A."/>
            <person name="Riley R."/>
            <person name="Andreopoulos W."/>
            <person name="He G."/>
            <person name="Johnson J."/>
            <person name="Barry K.W."/>
            <person name="Grigoriev I.V."/>
            <person name="Nagy L."/>
            <person name="Hibbett D."/>
            <person name="Henrissat B."/>
            <person name="Matheny P.B."/>
            <person name="Labbe J."/>
            <person name="Martin F."/>
        </authorList>
    </citation>
    <scope>NUCLEOTIDE SEQUENCE</scope>
    <source>
        <strain evidence="1">FP105234-sp</strain>
    </source>
</reference>